<evidence type="ECO:0000313" key="4">
    <source>
        <dbReference type="Proteomes" id="UP000257109"/>
    </source>
</evidence>
<accession>A0A371GAX9</accession>
<dbReference type="InterPro" id="IPR002109">
    <property type="entry name" value="Glutaredoxin"/>
</dbReference>
<feature type="region of interest" description="Disordered" evidence="1">
    <location>
        <begin position="1"/>
        <end position="30"/>
    </location>
</feature>
<dbReference type="AlphaFoldDB" id="A0A371GAX9"/>
<dbReference type="Pfam" id="PF00462">
    <property type="entry name" value="Glutaredoxin"/>
    <property type="match status" value="1"/>
</dbReference>
<protein>
    <recommendedName>
        <fullName evidence="2">Glutaredoxin domain-containing protein</fullName>
    </recommendedName>
</protein>
<proteinExistence type="predicted"/>
<reference evidence="3" key="1">
    <citation type="submission" date="2018-05" db="EMBL/GenBank/DDBJ databases">
        <title>Draft genome of Mucuna pruriens seed.</title>
        <authorList>
            <person name="Nnadi N.E."/>
            <person name="Vos R."/>
            <person name="Hasami M.H."/>
            <person name="Devisetty U.K."/>
            <person name="Aguiy J.C."/>
        </authorList>
    </citation>
    <scope>NUCLEOTIDE SEQUENCE [LARGE SCALE GENOMIC DNA]</scope>
    <source>
        <strain evidence="3">JCA_2017</strain>
    </source>
</reference>
<evidence type="ECO:0000256" key="1">
    <source>
        <dbReference type="SAM" id="MobiDB-lite"/>
    </source>
</evidence>
<dbReference type="CDD" id="cd03031">
    <property type="entry name" value="GRX_GRX_like"/>
    <property type="match status" value="1"/>
</dbReference>
<dbReference type="EMBL" id="QJKJ01006149">
    <property type="protein sequence ID" value="RDX87707.1"/>
    <property type="molecule type" value="Genomic_DNA"/>
</dbReference>
<evidence type="ECO:0000313" key="3">
    <source>
        <dbReference type="EMBL" id="RDX87707.1"/>
    </source>
</evidence>
<dbReference type="Proteomes" id="UP000257109">
    <property type="component" value="Unassembled WGS sequence"/>
</dbReference>
<organism evidence="3 4">
    <name type="scientific">Mucuna pruriens</name>
    <name type="common">Velvet bean</name>
    <name type="synonym">Dolichos pruriens</name>
    <dbReference type="NCBI Taxonomy" id="157652"/>
    <lineage>
        <taxon>Eukaryota</taxon>
        <taxon>Viridiplantae</taxon>
        <taxon>Streptophyta</taxon>
        <taxon>Embryophyta</taxon>
        <taxon>Tracheophyta</taxon>
        <taxon>Spermatophyta</taxon>
        <taxon>Magnoliopsida</taxon>
        <taxon>eudicotyledons</taxon>
        <taxon>Gunneridae</taxon>
        <taxon>Pentapetalae</taxon>
        <taxon>rosids</taxon>
        <taxon>fabids</taxon>
        <taxon>Fabales</taxon>
        <taxon>Fabaceae</taxon>
        <taxon>Papilionoideae</taxon>
        <taxon>50 kb inversion clade</taxon>
        <taxon>NPAAA clade</taxon>
        <taxon>indigoferoid/millettioid clade</taxon>
        <taxon>Phaseoleae</taxon>
        <taxon>Mucuna</taxon>
    </lineage>
</organism>
<dbReference type="Pfam" id="PF23733">
    <property type="entry name" value="GRXCR1-2_C"/>
    <property type="match status" value="1"/>
</dbReference>
<dbReference type="STRING" id="157652.A0A371GAX9"/>
<gene>
    <name evidence="3" type="ORF">CR513_30780</name>
</gene>
<feature type="domain" description="Glutaredoxin" evidence="2">
    <location>
        <begin position="92"/>
        <end position="158"/>
    </location>
</feature>
<dbReference type="Gene3D" id="3.40.30.10">
    <property type="entry name" value="Glutaredoxin"/>
    <property type="match status" value="1"/>
</dbReference>
<feature type="non-terminal residue" evidence="3">
    <location>
        <position position="1"/>
    </location>
</feature>
<evidence type="ECO:0000259" key="2">
    <source>
        <dbReference type="Pfam" id="PF00462"/>
    </source>
</evidence>
<keyword evidence="4" id="KW-1185">Reference proteome</keyword>
<dbReference type="PROSITE" id="PS51354">
    <property type="entry name" value="GLUTAREDOXIN_2"/>
    <property type="match status" value="1"/>
</dbReference>
<name>A0A371GAX9_MUCPR</name>
<dbReference type="SUPFAM" id="SSF52833">
    <property type="entry name" value="Thioredoxin-like"/>
    <property type="match status" value="1"/>
</dbReference>
<dbReference type="InterPro" id="IPR036249">
    <property type="entry name" value="Thioredoxin-like_sf"/>
</dbReference>
<dbReference type="OrthoDB" id="423313at2759"/>
<dbReference type="PANTHER" id="PTHR45669:SF62">
    <property type="entry name" value="GLUTAREDOXIN (GRX) FAMILY PROTEIN"/>
    <property type="match status" value="1"/>
</dbReference>
<sequence length="302" mass="33633">MWPPWLNTPSRSRNTPPPSPSPSHSRSRSVSFSCSSFKDIQSLLQEKPEPAAPKSPSLFRRVRISTAVLRAWGASRAAVPAALPPGLDQGVVVYFTSLRVVRRTFDDCRAIRSILRGLRVAVDERDVSMDDRFRDELHGILGRRNAALPRVFVGGVYIGGADDVRQLHESGELQRLIERLPRSNQNGCDCCGGFRFLMCDECNGSHKVFNEKTGFRSCSSCNSNGLIRCPTCFFVIPRHTRYLHSAESNLLELGLICCNGISTLMIHMEEAMESCTDSTHCSYDLCGRFLGQGTKFEIICLD</sequence>
<dbReference type="PANTHER" id="PTHR45669">
    <property type="entry name" value="GLUTAREDOXIN DOMAIN-CONTAINING CYSTEINE-RICH PROTEIN CG12206-RELATED"/>
    <property type="match status" value="1"/>
</dbReference>
<comment type="caution">
    <text evidence="3">The sequence shown here is derived from an EMBL/GenBank/DDBJ whole genome shotgun (WGS) entry which is preliminary data.</text>
</comment>